<reference evidence="2" key="1">
    <citation type="submission" date="2020-05" db="EMBL/GenBank/DDBJ databases">
        <title>WGS assembly of Panicum virgatum.</title>
        <authorList>
            <person name="Lovell J.T."/>
            <person name="Jenkins J."/>
            <person name="Shu S."/>
            <person name="Juenger T.E."/>
            <person name="Schmutz J."/>
        </authorList>
    </citation>
    <scope>NUCLEOTIDE SEQUENCE</scope>
    <source>
        <strain evidence="2">AP13</strain>
    </source>
</reference>
<sequence length="114" mass="12243">MQGFTAECKFCRYLGVFSAQAANQHGLNSNSTASLAIPSWRRAVRGGEDRRGSGGGDAPAGRRRRAPRRRALLGRVTTAPPAIRAGDPTGNARPFYGRPVIRASPSTTRERYGS</sequence>
<comment type="caution">
    <text evidence="2">The sequence shown here is derived from an EMBL/GenBank/DDBJ whole genome shotgun (WGS) entry which is preliminary data.</text>
</comment>
<dbReference type="AlphaFoldDB" id="A0A8T0VQG1"/>
<evidence type="ECO:0000256" key="1">
    <source>
        <dbReference type="SAM" id="MobiDB-lite"/>
    </source>
</evidence>
<organism evidence="2 3">
    <name type="scientific">Panicum virgatum</name>
    <name type="common">Blackwell switchgrass</name>
    <dbReference type="NCBI Taxonomy" id="38727"/>
    <lineage>
        <taxon>Eukaryota</taxon>
        <taxon>Viridiplantae</taxon>
        <taxon>Streptophyta</taxon>
        <taxon>Embryophyta</taxon>
        <taxon>Tracheophyta</taxon>
        <taxon>Spermatophyta</taxon>
        <taxon>Magnoliopsida</taxon>
        <taxon>Liliopsida</taxon>
        <taxon>Poales</taxon>
        <taxon>Poaceae</taxon>
        <taxon>PACMAD clade</taxon>
        <taxon>Panicoideae</taxon>
        <taxon>Panicodae</taxon>
        <taxon>Paniceae</taxon>
        <taxon>Panicinae</taxon>
        <taxon>Panicum</taxon>
        <taxon>Panicum sect. Hiantes</taxon>
    </lineage>
</organism>
<name>A0A8T0VQG1_PANVG</name>
<dbReference type="EMBL" id="CM029040">
    <property type="protein sequence ID" value="KAG2638422.1"/>
    <property type="molecule type" value="Genomic_DNA"/>
</dbReference>
<gene>
    <name evidence="2" type="ORF">PVAP13_2NG593420</name>
</gene>
<keyword evidence="3" id="KW-1185">Reference proteome</keyword>
<feature type="region of interest" description="Disordered" evidence="1">
    <location>
        <begin position="42"/>
        <end position="114"/>
    </location>
</feature>
<evidence type="ECO:0000313" key="3">
    <source>
        <dbReference type="Proteomes" id="UP000823388"/>
    </source>
</evidence>
<proteinExistence type="predicted"/>
<dbReference type="Proteomes" id="UP000823388">
    <property type="component" value="Chromosome 2N"/>
</dbReference>
<feature type="compositionally biased region" description="Basic residues" evidence="1">
    <location>
        <begin position="61"/>
        <end position="72"/>
    </location>
</feature>
<evidence type="ECO:0000313" key="2">
    <source>
        <dbReference type="EMBL" id="KAG2638422.1"/>
    </source>
</evidence>
<protein>
    <submittedName>
        <fullName evidence="2">Uncharacterized protein</fullName>
    </submittedName>
</protein>
<accession>A0A8T0VQG1</accession>